<dbReference type="SUPFAM" id="SSF53756">
    <property type="entry name" value="UDP-Glycosyltransferase/glycogen phosphorylase"/>
    <property type="match status" value="1"/>
</dbReference>
<dbReference type="EMBL" id="LFYR01001074">
    <property type="protein sequence ID" value="KMZ65127.1"/>
    <property type="molecule type" value="Genomic_DNA"/>
</dbReference>
<sequence length="424" mass="47034">MRPIRLPEPPSSFGVPDIFEAGDYNIIKRAVVIGNGFPGAENQCFGLVRALGLHGNQSLYRVTRPRGGVNQWLRWLPLSFHRNLDYIIKRFIADTLFPLQVGGKTIAPFPSKGSGNIGLSSILEPDPKQIAKMACDTFEREGPLLVVASGRDTISVASSIKHLAPENVFVVQIQHPRSQLERFDLVVTPRHDYYSLTPSGKEEIPRVLRRWITPKEPPSNNVFLTTGALHQVDSTSLRNAAIIWHDELSLLPKPLLVVNIGGPTSHCRYGVDLAKQLTHSLENVLSTCGSVRVTFSTRTPQKVSNIILKEFSHNPKVYIWSGEGKNPHLGHLAWADAFVITADSINTLSEACSTGKPVYVIGSDRCKWKFSAFHKSLCERGVVRPFTGKEDISDSWSYPPLNDTAEAAFQVRQAIAERGWSLQT</sequence>
<dbReference type="OMA" id="KPLYIFC"/>
<proteinExistence type="predicted"/>
<dbReference type="AlphaFoldDB" id="A0A0K9PA62"/>
<dbReference type="PANTHER" id="PTHR33986:SF15">
    <property type="entry name" value="MITOCHONDRIAL FISSION PROTEIN ELM1"/>
    <property type="match status" value="1"/>
</dbReference>
<dbReference type="OrthoDB" id="1856981at2759"/>
<dbReference type="Proteomes" id="UP000036987">
    <property type="component" value="Unassembled WGS sequence"/>
</dbReference>
<protein>
    <submittedName>
        <fullName evidence="1">Nucleoside-diphosphate-sugar epimerase</fullName>
    </submittedName>
</protein>
<comment type="caution">
    <text evidence="1">The sequence shown here is derived from an EMBL/GenBank/DDBJ whole genome shotgun (WGS) entry which is preliminary data.</text>
</comment>
<keyword evidence="2" id="KW-1185">Reference proteome</keyword>
<organism evidence="1 2">
    <name type="scientific">Zostera marina</name>
    <name type="common">Eelgrass</name>
    <dbReference type="NCBI Taxonomy" id="29655"/>
    <lineage>
        <taxon>Eukaryota</taxon>
        <taxon>Viridiplantae</taxon>
        <taxon>Streptophyta</taxon>
        <taxon>Embryophyta</taxon>
        <taxon>Tracheophyta</taxon>
        <taxon>Spermatophyta</taxon>
        <taxon>Magnoliopsida</taxon>
        <taxon>Liliopsida</taxon>
        <taxon>Zosteraceae</taxon>
        <taxon>Zostera</taxon>
    </lineage>
</organism>
<evidence type="ECO:0000313" key="1">
    <source>
        <dbReference type="EMBL" id="KMZ65127.1"/>
    </source>
</evidence>
<accession>A0A0K9PA62</accession>
<dbReference type="PANTHER" id="PTHR33986">
    <property type="entry name" value="OS02G0535700 PROTEIN"/>
    <property type="match status" value="1"/>
</dbReference>
<evidence type="ECO:0000313" key="2">
    <source>
        <dbReference type="Proteomes" id="UP000036987"/>
    </source>
</evidence>
<name>A0A0K9PA62_ZOSMR</name>
<dbReference type="InterPro" id="IPR009367">
    <property type="entry name" value="Elm1-like"/>
</dbReference>
<reference evidence="2" key="1">
    <citation type="journal article" date="2016" name="Nature">
        <title>The genome of the seagrass Zostera marina reveals angiosperm adaptation to the sea.</title>
        <authorList>
            <person name="Olsen J.L."/>
            <person name="Rouze P."/>
            <person name="Verhelst B."/>
            <person name="Lin Y.-C."/>
            <person name="Bayer T."/>
            <person name="Collen J."/>
            <person name="Dattolo E."/>
            <person name="De Paoli E."/>
            <person name="Dittami S."/>
            <person name="Maumus F."/>
            <person name="Michel G."/>
            <person name="Kersting A."/>
            <person name="Lauritano C."/>
            <person name="Lohaus R."/>
            <person name="Toepel M."/>
            <person name="Tonon T."/>
            <person name="Vanneste K."/>
            <person name="Amirebrahimi M."/>
            <person name="Brakel J."/>
            <person name="Bostroem C."/>
            <person name="Chovatia M."/>
            <person name="Grimwood J."/>
            <person name="Jenkins J.W."/>
            <person name="Jueterbock A."/>
            <person name="Mraz A."/>
            <person name="Stam W.T."/>
            <person name="Tice H."/>
            <person name="Bornberg-Bauer E."/>
            <person name="Green P.J."/>
            <person name="Pearson G.A."/>
            <person name="Procaccini G."/>
            <person name="Duarte C.M."/>
            <person name="Schmutz J."/>
            <person name="Reusch T.B.H."/>
            <person name="Van de Peer Y."/>
        </authorList>
    </citation>
    <scope>NUCLEOTIDE SEQUENCE [LARGE SCALE GENOMIC DNA]</scope>
    <source>
        <strain evidence="2">cv. Finnish</strain>
    </source>
</reference>
<dbReference type="Pfam" id="PF06258">
    <property type="entry name" value="Mito_fiss_Elm1"/>
    <property type="match status" value="1"/>
</dbReference>
<gene>
    <name evidence="1" type="ORF">ZOSMA_338G00110</name>
</gene>